<keyword evidence="3" id="KW-1185">Reference proteome</keyword>
<feature type="region of interest" description="Disordered" evidence="1">
    <location>
        <begin position="400"/>
        <end position="419"/>
    </location>
</feature>
<evidence type="ECO:0000313" key="2">
    <source>
        <dbReference type="EMBL" id="KAG0730130.1"/>
    </source>
</evidence>
<dbReference type="OrthoDB" id="6380667at2759"/>
<gene>
    <name evidence="2" type="ORF">GWK47_003343</name>
</gene>
<accession>A0A8J4Z4L1</accession>
<feature type="compositionally biased region" description="Acidic residues" evidence="1">
    <location>
        <begin position="407"/>
        <end position="419"/>
    </location>
</feature>
<comment type="caution">
    <text evidence="2">The sequence shown here is derived from an EMBL/GenBank/DDBJ whole genome shotgun (WGS) entry which is preliminary data.</text>
</comment>
<evidence type="ECO:0000256" key="1">
    <source>
        <dbReference type="SAM" id="MobiDB-lite"/>
    </source>
</evidence>
<reference evidence="2" key="1">
    <citation type="submission" date="2020-07" db="EMBL/GenBank/DDBJ databases">
        <title>The High-quality genome of the commercially important snow crab, Chionoecetes opilio.</title>
        <authorList>
            <person name="Jeong J.-H."/>
            <person name="Ryu S."/>
        </authorList>
    </citation>
    <scope>NUCLEOTIDE SEQUENCE</scope>
    <source>
        <strain evidence="2">MADBK_172401_WGS</strain>
        <tissue evidence="2">Digestive gland</tissue>
    </source>
</reference>
<proteinExistence type="predicted"/>
<dbReference type="Proteomes" id="UP000770661">
    <property type="component" value="Unassembled WGS sequence"/>
</dbReference>
<dbReference type="EMBL" id="JACEEZ010000493">
    <property type="protein sequence ID" value="KAG0730130.1"/>
    <property type="molecule type" value="Genomic_DNA"/>
</dbReference>
<sequence>MALAPKDSPSLVTGEGVEKLLGVPNCTPELVDAAATAVFEALEDGGGPGTTAGVVKNLEKCQPSTVLIVRNRDLRPAFGSNRGFPSYAPANDLGFAKDILQYHTKLFDIKTDFLSANPRKWQEEKNRTSGPLPRRIEGLRVVNDTAEREGALIQSFNLRLTKDEEQRQFLLQVVGAPIAINSPGPRRLPSPAKPATMRKGDRQDCNNYRGITLLSVPGKVLAHLLLTRIRSHLVKHQRPQQSGFTPGKSTTDRILALRVLVERRRNFLLSRWSPGERLSRPARGGKPLGLEVSWLKTKVQVFGDLLDEAVQVVPGARRQAELGEVLTKAMDSWEQVHSDDPITKVDFPSVHREASAAVERLFSSGGDILRAKRSALTAYNFEQLVFLKGSLGRVLLDKKEEEGQADDKEEEQQLEEMQQ</sequence>
<dbReference type="PANTHER" id="PTHR19446">
    <property type="entry name" value="REVERSE TRANSCRIPTASES"/>
    <property type="match status" value="1"/>
</dbReference>
<name>A0A8J4Z4L1_CHIOP</name>
<feature type="region of interest" description="Disordered" evidence="1">
    <location>
        <begin position="182"/>
        <end position="203"/>
    </location>
</feature>
<evidence type="ECO:0008006" key="4">
    <source>
        <dbReference type="Google" id="ProtNLM"/>
    </source>
</evidence>
<dbReference type="AlphaFoldDB" id="A0A8J4Z4L1"/>
<organism evidence="2 3">
    <name type="scientific">Chionoecetes opilio</name>
    <name type="common">Atlantic snow crab</name>
    <name type="synonym">Cancer opilio</name>
    <dbReference type="NCBI Taxonomy" id="41210"/>
    <lineage>
        <taxon>Eukaryota</taxon>
        <taxon>Metazoa</taxon>
        <taxon>Ecdysozoa</taxon>
        <taxon>Arthropoda</taxon>
        <taxon>Crustacea</taxon>
        <taxon>Multicrustacea</taxon>
        <taxon>Malacostraca</taxon>
        <taxon>Eumalacostraca</taxon>
        <taxon>Eucarida</taxon>
        <taxon>Decapoda</taxon>
        <taxon>Pleocyemata</taxon>
        <taxon>Brachyura</taxon>
        <taxon>Eubrachyura</taxon>
        <taxon>Majoidea</taxon>
        <taxon>Majidae</taxon>
        <taxon>Chionoecetes</taxon>
    </lineage>
</organism>
<evidence type="ECO:0000313" key="3">
    <source>
        <dbReference type="Proteomes" id="UP000770661"/>
    </source>
</evidence>
<protein>
    <recommendedName>
        <fullName evidence="4">HAT C-terminal dimerisation domain-containing protein</fullName>
    </recommendedName>
</protein>